<proteinExistence type="predicted"/>
<feature type="transmembrane region" description="Helical" evidence="1">
    <location>
        <begin position="219"/>
        <end position="243"/>
    </location>
</feature>
<feature type="transmembrane region" description="Helical" evidence="1">
    <location>
        <begin position="58"/>
        <end position="78"/>
    </location>
</feature>
<sequence>MSDPSWTTQEPPELLWFEQVNYVSVAIGSIAYGIHIVIFFMCAYYLIKENKQGNWRWLAFVFTLFGLGTLNICFNLHFNQMAWVDKRNYPGGPLAFLLEQQNVPINIAGNAISAIIPFLADGLLIYRVHVVWNRWWLIVVPILAWLAALALGILTTVQAAEPNSPLWANSTVNFALPYFSLSMALNILLTILLVSRLLYMRHKITSTLGAQYGKTYTGIATMVLESALPLGLVSLVFIVLYAIHNTAELLLLVLLVQVQCISPMLIILRVTRGRAWSANSVDDAQISKMRFNSANPGSTTAGASRGTGEMSMITFKAGSTSQLRSKDSDFV</sequence>
<keyword evidence="1" id="KW-1133">Transmembrane helix</keyword>
<feature type="transmembrane region" description="Helical" evidence="1">
    <location>
        <begin position="249"/>
        <end position="268"/>
    </location>
</feature>
<feature type="transmembrane region" description="Helical" evidence="1">
    <location>
        <begin position="175"/>
        <end position="199"/>
    </location>
</feature>
<reference evidence="2 3" key="1">
    <citation type="submission" date="2022-09" db="EMBL/GenBank/DDBJ databases">
        <authorList>
            <person name="Palmer J.M."/>
        </authorList>
    </citation>
    <scope>NUCLEOTIDE SEQUENCE [LARGE SCALE GENOMIC DNA]</scope>
    <source>
        <strain evidence="2 3">DSM 7382</strain>
    </source>
</reference>
<feature type="transmembrane region" description="Helical" evidence="1">
    <location>
        <begin position="20"/>
        <end position="46"/>
    </location>
</feature>
<accession>A0AAW0GDR8</accession>
<gene>
    <name evidence="2" type="ORF">QCA50_008594</name>
</gene>
<keyword evidence="1" id="KW-0812">Transmembrane</keyword>
<comment type="caution">
    <text evidence="2">The sequence shown here is derived from an EMBL/GenBank/DDBJ whole genome shotgun (WGS) entry which is preliminary data.</text>
</comment>
<evidence type="ECO:0000256" key="1">
    <source>
        <dbReference type="SAM" id="Phobius"/>
    </source>
</evidence>
<dbReference type="EMBL" id="JASBNA010000011">
    <property type="protein sequence ID" value="KAK7688224.1"/>
    <property type="molecule type" value="Genomic_DNA"/>
</dbReference>
<protein>
    <submittedName>
        <fullName evidence="2">Uncharacterized protein</fullName>
    </submittedName>
</protein>
<keyword evidence="1" id="KW-0472">Membrane</keyword>
<organism evidence="2 3">
    <name type="scientific">Cerrena zonata</name>
    <dbReference type="NCBI Taxonomy" id="2478898"/>
    <lineage>
        <taxon>Eukaryota</taxon>
        <taxon>Fungi</taxon>
        <taxon>Dikarya</taxon>
        <taxon>Basidiomycota</taxon>
        <taxon>Agaricomycotina</taxon>
        <taxon>Agaricomycetes</taxon>
        <taxon>Polyporales</taxon>
        <taxon>Cerrenaceae</taxon>
        <taxon>Cerrena</taxon>
    </lineage>
</organism>
<dbReference type="AlphaFoldDB" id="A0AAW0GDR8"/>
<name>A0AAW0GDR8_9APHY</name>
<feature type="transmembrane region" description="Helical" evidence="1">
    <location>
        <begin position="135"/>
        <end position="155"/>
    </location>
</feature>
<evidence type="ECO:0000313" key="2">
    <source>
        <dbReference type="EMBL" id="KAK7688224.1"/>
    </source>
</evidence>
<keyword evidence="3" id="KW-1185">Reference proteome</keyword>
<dbReference type="Proteomes" id="UP001385951">
    <property type="component" value="Unassembled WGS sequence"/>
</dbReference>
<evidence type="ECO:0000313" key="3">
    <source>
        <dbReference type="Proteomes" id="UP001385951"/>
    </source>
</evidence>